<protein>
    <submittedName>
        <fullName evidence="2">DNA-binding protein</fullName>
    </submittedName>
</protein>
<dbReference type="Pfam" id="PF12728">
    <property type="entry name" value="HTH_17"/>
    <property type="match status" value="1"/>
</dbReference>
<dbReference type="Proteomes" id="UP001153328">
    <property type="component" value="Unassembled WGS sequence"/>
</dbReference>
<organism evidence="2 3">
    <name type="scientific">Actinacidiphila bryophytorum</name>
    <dbReference type="NCBI Taxonomy" id="1436133"/>
    <lineage>
        <taxon>Bacteria</taxon>
        <taxon>Bacillati</taxon>
        <taxon>Actinomycetota</taxon>
        <taxon>Actinomycetes</taxon>
        <taxon>Kitasatosporales</taxon>
        <taxon>Streptomycetaceae</taxon>
        <taxon>Actinacidiphila</taxon>
    </lineage>
</organism>
<dbReference type="EMBL" id="CAJVAX010000012">
    <property type="protein sequence ID" value="CAG7634865.1"/>
    <property type="molecule type" value="Genomic_DNA"/>
</dbReference>
<evidence type="ECO:0000313" key="3">
    <source>
        <dbReference type="Proteomes" id="UP001153328"/>
    </source>
</evidence>
<evidence type="ECO:0000313" key="2">
    <source>
        <dbReference type="EMBL" id="CAG7634865.1"/>
    </source>
</evidence>
<reference evidence="2" key="1">
    <citation type="submission" date="2021-06" db="EMBL/GenBank/DDBJ databases">
        <authorList>
            <person name="Arsene-Ploetze F."/>
        </authorList>
    </citation>
    <scope>NUCLEOTIDE SEQUENCE</scope>
    <source>
        <strain evidence="2">SBRY1</strain>
    </source>
</reference>
<gene>
    <name evidence="2" type="ORF">SBRY_21119</name>
</gene>
<proteinExistence type="predicted"/>
<dbReference type="SUPFAM" id="SSF46955">
    <property type="entry name" value="Putative DNA-binding domain"/>
    <property type="match status" value="1"/>
</dbReference>
<sequence>MGAAVVRGGSNLLMTPEEAAAELGVTKRVLMDSYRRWGIPYLKVGKHVRFRTRDLHNWVEARMQAH</sequence>
<dbReference type="Gene3D" id="1.10.10.10">
    <property type="entry name" value="Winged helix-like DNA-binding domain superfamily/Winged helix DNA-binding domain"/>
    <property type="match status" value="1"/>
</dbReference>
<name>A0A9W4H067_9ACTN</name>
<feature type="domain" description="Helix-turn-helix" evidence="1">
    <location>
        <begin position="13"/>
        <end position="62"/>
    </location>
</feature>
<accession>A0A9W4H067</accession>
<dbReference type="RefSeq" id="WP_307863946.1">
    <property type="nucleotide sequence ID" value="NZ_JAFFIX010000005.1"/>
</dbReference>
<dbReference type="AlphaFoldDB" id="A0A9W4H067"/>
<keyword evidence="2" id="KW-0238">DNA-binding</keyword>
<dbReference type="GO" id="GO:0003677">
    <property type="term" value="F:DNA binding"/>
    <property type="evidence" value="ECO:0007669"/>
    <property type="project" value="UniProtKB-KW"/>
</dbReference>
<dbReference type="InterPro" id="IPR009061">
    <property type="entry name" value="DNA-bd_dom_put_sf"/>
</dbReference>
<dbReference type="InterPro" id="IPR041657">
    <property type="entry name" value="HTH_17"/>
</dbReference>
<dbReference type="InterPro" id="IPR036388">
    <property type="entry name" value="WH-like_DNA-bd_sf"/>
</dbReference>
<dbReference type="InterPro" id="IPR010093">
    <property type="entry name" value="SinI_DNA-bd"/>
</dbReference>
<evidence type="ECO:0000259" key="1">
    <source>
        <dbReference type="Pfam" id="PF12728"/>
    </source>
</evidence>
<dbReference type="NCBIfam" id="TIGR01764">
    <property type="entry name" value="excise"/>
    <property type="match status" value="1"/>
</dbReference>
<comment type="caution">
    <text evidence="2">The sequence shown here is derived from an EMBL/GenBank/DDBJ whole genome shotgun (WGS) entry which is preliminary data.</text>
</comment>
<keyword evidence="3" id="KW-1185">Reference proteome</keyword>